<feature type="domain" description="U-box" evidence="6">
    <location>
        <begin position="619"/>
        <end position="683"/>
    </location>
</feature>
<name>A0AA88CQ56_FICCA</name>
<protein>
    <recommendedName>
        <fullName evidence="3">RING-type E3 ubiquitin transferase</fullName>
        <ecNumber evidence="3">2.3.2.27</ecNumber>
    </recommendedName>
</protein>
<feature type="compositionally biased region" description="Basic and acidic residues" evidence="5">
    <location>
        <begin position="182"/>
        <end position="193"/>
    </location>
</feature>
<dbReference type="SMART" id="SM00504">
    <property type="entry name" value="Ubox"/>
    <property type="match status" value="1"/>
</dbReference>
<dbReference type="EC" id="2.3.2.27" evidence="3"/>
<evidence type="ECO:0000259" key="6">
    <source>
        <dbReference type="PROSITE" id="PS51698"/>
    </source>
</evidence>
<evidence type="ECO:0000256" key="3">
    <source>
        <dbReference type="ARBA" id="ARBA00012483"/>
    </source>
</evidence>
<dbReference type="SUPFAM" id="SSF48371">
    <property type="entry name" value="ARM repeat"/>
    <property type="match status" value="1"/>
</dbReference>
<dbReference type="AlphaFoldDB" id="A0AA88CQ56"/>
<dbReference type="EMBL" id="BTGU01000001">
    <property type="protein sequence ID" value="GMN26650.1"/>
    <property type="molecule type" value="Genomic_DNA"/>
</dbReference>
<dbReference type="Pfam" id="PF04564">
    <property type="entry name" value="U-box"/>
    <property type="match status" value="1"/>
</dbReference>
<reference evidence="7" key="1">
    <citation type="submission" date="2023-07" db="EMBL/GenBank/DDBJ databases">
        <title>draft genome sequence of fig (Ficus carica).</title>
        <authorList>
            <person name="Takahashi T."/>
            <person name="Nishimura K."/>
        </authorList>
    </citation>
    <scope>NUCLEOTIDE SEQUENCE</scope>
</reference>
<accession>A0AA88CQ56</accession>
<feature type="region of interest" description="Disordered" evidence="5">
    <location>
        <begin position="440"/>
        <end position="464"/>
    </location>
</feature>
<dbReference type="InterPro" id="IPR045210">
    <property type="entry name" value="RING-Ubox_PUB"/>
</dbReference>
<sequence>MASSLEDLLAEDGFKGRKSLARSRTSFKSESPNLPPFPFPDRLKRDFLPRNRIRTERTMSDVCRHSTRGESLMYDTSDSGRSRDNLVRREKTVAGAKKEARDRHERGQVFEIVEVGDEENEKVKGIYSNEEKYFNRIIKEMENKDKNHRKNSEKHKLGRRSFSDNNMRSMKQKHGTSNLKHSSKDKSSEETQVKKYGNVVNTVSGPALDEVAIQAMVSILSGYVKRFLRDKEFRSTLRDNCFSSLDFVQVEGGNNESKIIAKLEEAIEVIEKAVEEATSTEDLKKAVLQLSVIVGLNSSDLRDGFTSGVPNYKLSACAHLYLSVVYKLQRKDRVAAKHLLQVFCDSPNQARTKLLPELWDYLFSPHLSHLKVWYNQEENALADSPGRLRKLKTLENVYDEIVDSGTYQFAVYYKVWLTEGDETTPVPSIHVPTISIREIQKGSSSHSHSSEQSSSSADPFSPQPMMVNKKFYNAAFSHSSQPGSEDGRDKENYDSCIRSSDVPVVVKETDRDVEEDLTKNGPEDEFFPENGLSGISEEKWGSSGERVSTGRDFNENFVDTMTSQETQENSQVTHSPTHTKENELTLKRLAKSLFELQQPDSEALITHSLLTKVGSASEGQLFEDPVTLETGQTFERKAIKAWFDQGNRTCPVTGKPLECKQVPSTNLVLKRLVDTWKSQHCRHLLERRDERDSTTLVLEQLLLTTAFTKEERMANARHLVSLGGLRFLLQRFECGDIEEKTRVVALFVCCVEADSGCRNRIARDIDMKCVAELIHCKQVKARANVVVLLIELICRKRKDDVIRFLYGLQNEYEGIEIDAITEALKASLANEKIRENCCRALLILGGRFSSSGKSLTDRWILNRSGFSVNHEANSPENEENGLLSDDEESNEEWLRSFSASLLGNGKRSFLEAISKCFGSENLDLIKVCLTTVAWLSFSLASMSETELHLPAFSALVPRLKESLEHGHDIEHKVLASTSLLNFSKISECRVLLMSMAENLRTPLGRLVEVTWTAKMLFSIISGEAL</sequence>
<keyword evidence="8" id="KW-1185">Reference proteome</keyword>
<dbReference type="PANTHER" id="PTHR35549">
    <property type="entry name" value="OS04G0584500 PROTEIN"/>
    <property type="match status" value="1"/>
</dbReference>
<comment type="catalytic activity">
    <reaction evidence="1">
        <text>S-ubiquitinyl-[E2 ubiquitin-conjugating enzyme]-L-cysteine + [acceptor protein]-L-lysine = [E2 ubiquitin-conjugating enzyme]-L-cysteine + N(6)-ubiquitinyl-[acceptor protein]-L-lysine.</text>
        <dbReference type="EC" id="2.3.2.27"/>
    </reaction>
</comment>
<feature type="region of interest" description="Disordered" evidence="5">
    <location>
        <begin position="476"/>
        <end position="548"/>
    </location>
</feature>
<feature type="compositionally biased region" description="Basic residues" evidence="5">
    <location>
        <begin position="146"/>
        <end position="159"/>
    </location>
</feature>
<organism evidence="7 8">
    <name type="scientific">Ficus carica</name>
    <name type="common">Common fig</name>
    <dbReference type="NCBI Taxonomy" id="3494"/>
    <lineage>
        <taxon>Eukaryota</taxon>
        <taxon>Viridiplantae</taxon>
        <taxon>Streptophyta</taxon>
        <taxon>Embryophyta</taxon>
        <taxon>Tracheophyta</taxon>
        <taxon>Spermatophyta</taxon>
        <taxon>Magnoliopsida</taxon>
        <taxon>eudicotyledons</taxon>
        <taxon>Gunneridae</taxon>
        <taxon>Pentapetalae</taxon>
        <taxon>rosids</taxon>
        <taxon>fabids</taxon>
        <taxon>Rosales</taxon>
        <taxon>Moraceae</taxon>
        <taxon>Ficeae</taxon>
        <taxon>Ficus</taxon>
    </lineage>
</organism>
<dbReference type="GO" id="GO:0016567">
    <property type="term" value="P:protein ubiquitination"/>
    <property type="evidence" value="ECO:0007669"/>
    <property type="project" value="InterPro"/>
</dbReference>
<proteinExistence type="predicted"/>
<feature type="compositionally biased region" description="Polar residues" evidence="5">
    <location>
        <begin position="163"/>
        <end position="180"/>
    </location>
</feature>
<dbReference type="InterPro" id="IPR016024">
    <property type="entry name" value="ARM-type_fold"/>
</dbReference>
<dbReference type="PROSITE" id="PS51698">
    <property type="entry name" value="U_BOX"/>
    <property type="match status" value="1"/>
</dbReference>
<feature type="region of interest" description="Disordered" evidence="5">
    <location>
        <begin position="17"/>
        <end position="51"/>
    </location>
</feature>
<dbReference type="InterPro" id="IPR003613">
    <property type="entry name" value="Ubox_domain"/>
</dbReference>
<evidence type="ECO:0000256" key="4">
    <source>
        <dbReference type="ARBA" id="ARBA00022679"/>
    </source>
</evidence>
<evidence type="ECO:0000256" key="2">
    <source>
        <dbReference type="ARBA" id="ARBA00004906"/>
    </source>
</evidence>
<evidence type="ECO:0000313" key="7">
    <source>
        <dbReference type="EMBL" id="GMN26650.1"/>
    </source>
</evidence>
<dbReference type="PANTHER" id="PTHR35549:SF1">
    <property type="entry name" value="OS04G0584500 PROTEIN"/>
    <property type="match status" value="1"/>
</dbReference>
<dbReference type="Gene3D" id="3.30.40.10">
    <property type="entry name" value="Zinc/RING finger domain, C3HC4 (zinc finger)"/>
    <property type="match status" value="1"/>
</dbReference>
<dbReference type="SUPFAM" id="SSF57850">
    <property type="entry name" value="RING/U-box"/>
    <property type="match status" value="1"/>
</dbReference>
<evidence type="ECO:0000256" key="5">
    <source>
        <dbReference type="SAM" id="MobiDB-lite"/>
    </source>
</evidence>
<dbReference type="Proteomes" id="UP001187192">
    <property type="component" value="Unassembled WGS sequence"/>
</dbReference>
<feature type="compositionally biased region" description="Basic and acidic residues" evidence="5">
    <location>
        <begin position="41"/>
        <end position="51"/>
    </location>
</feature>
<dbReference type="GO" id="GO:0061630">
    <property type="term" value="F:ubiquitin protein ligase activity"/>
    <property type="evidence" value="ECO:0007669"/>
    <property type="project" value="UniProtKB-EC"/>
</dbReference>
<dbReference type="Pfam" id="PF23568">
    <property type="entry name" value="ARM_LIN"/>
    <property type="match status" value="1"/>
</dbReference>
<evidence type="ECO:0000256" key="1">
    <source>
        <dbReference type="ARBA" id="ARBA00000900"/>
    </source>
</evidence>
<dbReference type="InterPro" id="IPR055566">
    <property type="entry name" value="ARM_LIN"/>
</dbReference>
<evidence type="ECO:0000313" key="8">
    <source>
        <dbReference type="Proteomes" id="UP001187192"/>
    </source>
</evidence>
<dbReference type="InterPro" id="IPR056512">
    <property type="entry name" value="LIN_N"/>
</dbReference>
<dbReference type="InterPro" id="IPR013083">
    <property type="entry name" value="Znf_RING/FYVE/PHD"/>
</dbReference>
<gene>
    <name evidence="7" type="ORF">TIFTF001_001373</name>
</gene>
<feature type="region of interest" description="Disordered" evidence="5">
    <location>
        <begin position="141"/>
        <end position="193"/>
    </location>
</feature>
<comment type="pathway">
    <text evidence="2">Protein modification; protein ubiquitination.</text>
</comment>
<feature type="compositionally biased region" description="Polar residues" evidence="5">
    <location>
        <begin position="22"/>
        <end position="32"/>
    </location>
</feature>
<dbReference type="CDD" id="cd16664">
    <property type="entry name" value="RING-Ubox_PUB"/>
    <property type="match status" value="1"/>
</dbReference>
<feature type="compositionally biased region" description="Low complexity" evidence="5">
    <location>
        <begin position="443"/>
        <end position="456"/>
    </location>
</feature>
<comment type="caution">
    <text evidence="7">The sequence shown here is derived from an EMBL/GenBank/DDBJ whole genome shotgun (WGS) entry which is preliminary data.</text>
</comment>
<dbReference type="Pfam" id="PF23628">
    <property type="entry name" value="ARM_LIN_C"/>
    <property type="match status" value="2"/>
</dbReference>
<keyword evidence="4" id="KW-0808">Transferase</keyword>